<dbReference type="PROSITE" id="PS50850">
    <property type="entry name" value="MFS"/>
    <property type="match status" value="1"/>
</dbReference>
<feature type="domain" description="Major facilitator superfamily (MFS) profile" evidence="8">
    <location>
        <begin position="40"/>
        <end position="489"/>
    </location>
</feature>
<comment type="subcellular location">
    <subcellularLocation>
        <location evidence="1">Cell membrane</location>
        <topology evidence="1">Multi-pass membrane protein</topology>
    </subcellularLocation>
</comment>
<feature type="region of interest" description="Disordered" evidence="6">
    <location>
        <begin position="492"/>
        <end position="516"/>
    </location>
</feature>
<evidence type="ECO:0000256" key="6">
    <source>
        <dbReference type="SAM" id="MobiDB-lite"/>
    </source>
</evidence>
<dbReference type="GO" id="GO:0005886">
    <property type="term" value="C:plasma membrane"/>
    <property type="evidence" value="ECO:0007669"/>
    <property type="project" value="UniProtKB-SubCell"/>
</dbReference>
<proteinExistence type="predicted"/>
<keyword evidence="4 7" id="KW-0472">Membrane</keyword>
<evidence type="ECO:0000256" key="1">
    <source>
        <dbReference type="ARBA" id="ARBA00004651"/>
    </source>
</evidence>
<evidence type="ECO:0000256" key="4">
    <source>
        <dbReference type="ARBA" id="ARBA00023136"/>
    </source>
</evidence>
<dbReference type="InterPro" id="IPR011701">
    <property type="entry name" value="MFS"/>
</dbReference>
<accession>A0A5J6I4L3</accession>
<feature type="transmembrane region" description="Helical" evidence="7">
    <location>
        <begin position="230"/>
        <end position="249"/>
    </location>
</feature>
<dbReference type="InterPro" id="IPR001958">
    <property type="entry name" value="Tet-R_TetA/multi-R_MdtG-like"/>
</dbReference>
<keyword evidence="3 7" id="KW-1133">Transmembrane helix</keyword>
<evidence type="ECO:0000313" key="10">
    <source>
        <dbReference type="Proteomes" id="UP000326598"/>
    </source>
</evidence>
<feature type="transmembrane region" description="Helical" evidence="7">
    <location>
        <begin position="106"/>
        <end position="125"/>
    </location>
</feature>
<keyword evidence="5" id="KW-0046">Antibiotic resistance</keyword>
<reference evidence="9 10" key="1">
    <citation type="submission" date="2017-09" db="EMBL/GenBank/DDBJ databases">
        <authorList>
            <person name="Lee N."/>
            <person name="Cho B.-K."/>
        </authorList>
    </citation>
    <scope>NUCLEOTIDE SEQUENCE [LARGE SCALE GENOMIC DNA]</scope>
    <source>
        <strain evidence="9 10">ATCC 13740</strain>
    </source>
</reference>
<dbReference type="EMBL" id="CP023694">
    <property type="protein sequence ID" value="QEV23735.1"/>
    <property type="molecule type" value="Genomic_DNA"/>
</dbReference>
<sequence length="516" mass="53684">MPTSGAYPVRGAHVTASAAGDPNQGAREAGYEPDPHRWRALWVTLVAGFMSLLDVSIVAVALPSVQRGLDASPAQVQWVVSGYALAFALALVTAGRLGDALDRRRIFLLALSGFVIFSAACGAAPSITLLVVARLAQGLAAGFMAPQNSALIQQMFRGAERGRAFGFFGATVGISSAVGPLAGGLILALAAGDQGWRWIFYVNVPIGILAVLLGRRLLPRTRRSGRQHVDLPGVVLLGLGVLALMYPLVQAGSGGFGGLWWMFLAGAAILFGFSRWQRRLVERDTQPLLDPRLFTTVRGYAVGAGVGTLYFIGFSGVWLVFALFYQNGLGFSPLRSGLVVTPFALGSACAAAVAGRLVDRLGRILTVGGLTAVIAGLGGTALLLRFAPLDIAPWAAAPVLFLAGVGSGCVISPNITMTLRDVPVHMAGAAGGALQTGQRLGAAVGTAALPGLFYLVLGSGDDYRGALAVALGAGLLGMLASLALATSDWRRDRRSRQRHGECPEDVANSPIHARQN</sequence>
<dbReference type="GeneID" id="91415627"/>
<feature type="transmembrane region" description="Helical" evidence="7">
    <location>
        <begin position="74"/>
        <end position="94"/>
    </location>
</feature>
<feature type="transmembrane region" description="Helical" evidence="7">
    <location>
        <begin position="198"/>
        <end position="218"/>
    </location>
</feature>
<feature type="transmembrane region" description="Helical" evidence="7">
    <location>
        <begin position="365"/>
        <end position="387"/>
    </location>
</feature>
<gene>
    <name evidence="9" type="ORF">CP976_05940</name>
</gene>
<dbReference type="Proteomes" id="UP000326598">
    <property type="component" value="Chromosome"/>
</dbReference>
<organism evidence="9 10">
    <name type="scientific">Streptomyces coeruleorubidus</name>
    <dbReference type="NCBI Taxonomy" id="116188"/>
    <lineage>
        <taxon>Bacteria</taxon>
        <taxon>Bacillati</taxon>
        <taxon>Actinomycetota</taxon>
        <taxon>Actinomycetes</taxon>
        <taxon>Kitasatosporales</taxon>
        <taxon>Streptomycetaceae</taxon>
        <taxon>Streptomyces</taxon>
    </lineage>
</organism>
<evidence type="ECO:0000256" key="3">
    <source>
        <dbReference type="ARBA" id="ARBA00022989"/>
    </source>
</evidence>
<dbReference type="AlphaFoldDB" id="A0A5J6I4L3"/>
<dbReference type="SUPFAM" id="SSF103473">
    <property type="entry name" value="MFS general substrate transporter"/>
    <property type="match status" value="1"/>
</dbReference>
<dbReference type="Pfam" id="PF07690">
    <property type="entry name" value="MFS_1"/>
    <property type="match status" value="1"/>
</dbReference>
<dbReference type="CDD" id="cd17321">
    <property type="entry name" value="MFS_MMR_MDR_like"/>
    <property type="match status" value="1"/>
</dbReference>
<feature type="transmembrane region" description="Helical" evidence="7">
    <location>
        <begin position="40"/>
        <end position="62"/>
    </location>
</feature>
<feature type="transmembrane region" description="Helical" evidence="7">
    <location>
        <begin position="440"/>
        <end position="457"/>
    </location>
</feature>
<evidence type="ECO:0000259" key="8">
    <source>
        <dbReference type="PROSITE" id="PS50850"/>
    </source>
</evidence>
<evidence type="ECO:0000256" key="7">
    <source>
        <dbReference type="SAM" id="Phobius"/>
    </source>
</evidence>
<evidence type="ECO:0000256" key="2">
    <source>
        <dbReference type="ARBA" id="ARBA00022692"/>
    </source>
</evidence>
<dbReference type="PRINTS" id="PR01035">
    <property type="entry name" value="TCRTETA"/>
</dbReference>
<dbReference type="PANTHER" id="PTHR42718">
    <property type="entry name" value="MAJOR FACILITATOR SUPERFAMILY MULTIDRUG TRANSPORTER MFSC"/>
    <property type="match status" value="1"/>
</dbReference>
<feature type="transmembrane region" description="Helical" evidence="7">
    <location>
        <begin position="255"/>
        <end position="276"/>
    </location>
</feature>
<feature type="transmembrane region" description="Helical" evidence="7">
    <location>
        <begin position="463"/>
        <end position="486"/>
    </location>
</feature>
<name>A0A5J6I4L3_STRC4</name>
<feature type="transmembrane region" description="Helical" evidence="7">
    <location>
        <begin position="297"/>
        <end position="325"/>
    </location>
</feature>
<protein>
    <submittedName>
        <fullName evidence="9">MFS transporter</fullName>
    </submittedName>
</protein>
<dbReference type="InterPro" id="IPR036259">
    <property type="entry name" value="MFS_trans_sf"/>
</dbReference>
<dbReference type="KEGG" id="scoe:CP976_05940"/>
<evidence type="ECO:0000313" key="9">
    <source>
        <dbReference type="EMBL" id="QEV23735.1"/>
    </source>
</evidence>
<feature type="transmembrane region" description="Helical" evidence="7">
    <location>
        <begin position="399"/>
        <end position="419"/>
    </location>
</feature>
<keyword evidence="2 7" id="KW-0812">Transmembrane</keyword>
<feature type="transmembrane region" description="Helical" evidence="7">
    <location>
        <begin position="337"/>
        <end position="358"/>
    </location>
</feature>
<dbReference type="GO" id="GO:0022857">
    <property type="term" value="F:transmembrane transporter activity"/>
    <property type="evidence" value="ECO:0007669"/>
    <property type="project" value="InterPro"/>
</dbReference>
<dbReference type="RefSeq" id="WP_150479364.1">
    <property type="nucleotide sequence ID" value="NZ_BMTB01000020.1"/>
</dbReference>
<dbReference type="PANTHER" id="PTHR42718:SF39">
    <property type="entry name" value="ACTINORHODIN TRANSPORTER-RELATED"/>
    <property type="match status" value="1"/>
</dbReference>
<evidence type="ECO:0000256" key="5">
    <source>
        <dbReference type="ARBA" id="ARBA00023251"/>
    </source>
</evidence>
<feature type="transmembrane region" description="Helical" evidence="7">
    <location>
        <begin position="164"/>
        <end position="192"/>
    </location>
</feature>
<dbReference type="Gene3D" id="1.20.1720.10">
    <property type="entry name" value="Multidrug resistance protein D"/>
    <property type="match status" value="1"/>
</dbReference>
<dbReference type="Gene3D" id="1.20.1250.20">
    <property type="entry name" value="MFS general substrate transporter like domains"/>
    <property type="match status" value="1"/>
</dbReference>
<dbReference type="GO" id="GO:0046677">
    <property type="term" value="P:response to antibiotic"/>
    <property type="evidence" value="ECO:0007669"/>
    <property type="project" value="UniProtKB-KW"/>
</dbReference>
<dbReference type="InterPro" id="IPR020846">
    <property type="entry name" value="MFS_dom"/>
</dbReference>